<comment type="caution">
    <text evidence="1">The sequence shown here is derived from an EMBL/GenBank/DDBJ whole genome shotgun (WGS) entry which is preliminary data.</text>
</comment>
<sequence length="541" mass="62015">MGSPSKAVTSGLKPYQGPWDHDTVQHLLKRTMFGATQEDIHYFMAKGMHDSLQELIYTNEALPGPPLNAYSYGGKNNDPDVPFGRTWIDAPTYTGDQNNPNGLRRNSFQSWWFELMFFQRRTIREKMVLFWHNHFATETRIIQKAIFCYQYNQLLRTHALANFRVFLKVITCNPAMLYYLNGDSNTNVSPNENYGRELQELFAIGKGPGSHYTESDIKEAARVLTGWIIDYRTNAATTQFVSYKHDNGDKHFSSFYGNKVIKGQKGPDGEKETDELLDMICAQHEVALFICRKLYRFFIYHEIDSVTEKNIIAPLAAIFRKNNYNIQPVLLALFSSEHFFDKANRGGIIKSPADFTIGLLRECRVPIPTDLAGRYNVLYNLQSACALQQQQLGQPPNVAGWPAYYQAPEYDKLWINSVTLPARNQFVEKIVSTGIKENNFVTKIDVLKLTQTLSDPGDPNSLIAELAQYFFINGLPAEQQDYVKSKILLGNLQSGTADHYWTQAWERLQQQPSDTANTKDVQSKLEELYKYLLRMPNYHLI</sequence>
<dbReference type="OrthoDB" id="9772295at2"/>
<protein>
    <submittedName>
        <fullName evidence="1">DUF1800 domain-containing protein</fullName>
    </submittedName>
</protein>
<keyword evidence="2" id="KW-1185">Reference proteome</keyword>
<dbReference type="RefSeq" id="WP_116848145.1">
    <property type="nucleotide sequence ID" value="NZ_QTJU01000005.1"/>
</dbReference>
<dbReference type="Proteomes" id="UP000261284">
    <property type="component" value="Unassembled WGS sequence"/>
</dbReference>
<dbReference type="EMBL" id="QTJU01000005">
    <property type="protein sequence ID" value="RFM27387.1"/>
    <property type="molecule type" value="Genomic_DNA"/>
</dbReference>
<organism evidence="1 2">
    <name type="scientific">Deminuibacter soli</name>
    <dbReference type="NCBI Taxonomy" id="2291815"/>
    <lineage>
        <taxon>Bacteria</taxon>
        <taxon>Pseudomonadati</taxon>
        <taxon>Bacteroidota</taxon>
        <taxon>Chitinophagia</taxon>
        <taxon>Chitinophagales</taxon>
        <taxon>Chitinophagaceae</taxon>
        <taxon>Deminuibacter</taxon>
    </lineage>
</organism>
<gene>
    <name evidence="1" type="ORF">DXN05_15320</name>
</gene>
<dbReference type="AlphaFoldDB" id="A0A3E1NHK7"/>
<name>A0A3E1NHK7_9BACT</name>
<dbReference type="Pfam" id="PF08811">
    <property type="entry name" value="DUF1800"/>
    <property type="match status" value="1"/>
</dbReference>
<proteinExistence type="predicted"/>
<reference evidence="1 2" key="1">
    <citation type="submission" date="2018-08" db="EMBL/GenBank/DDBJ databases">
        <title>Chitinophagaceae sp. K23C18032701, a novel bacterium isolated from forest soil.</title>
        <authorList>
            <person name="Wang C."/>
        </authorList>
    </citation>
    <scope>NUCLEOTIDE SEQUENCE [LARGE SCALE GENOMIC DNA]</scope>
    <source>
        <strain evidence="1 2">K23C18032701</strain>
    </source>
</reference>
<evidence type="ECO:0000313" key="2">
    <source>
        <dbReference type="Proteomes" id="UP000261284"/>
    </source>
</evidence>
<evidence type="ECO:0000313" key="1">
    <source>
        <dbReference type="EMBL" id="RFM27387.1"/>
    </source>
</evidence>
<dbReference type="InterPro" id="IPR014917">
    <property type="entry name" value="DUF1800"/>
</dbReference>
<accession>A0A3E1NHK7</accession>